<dbReference type="AlphaFoldDB" id="A0AAV3TE24"/>
<evidence type="ECO:0000313" key="3">
    <source>
        <dbReference type="EMBL" id="GAA0681147.1"/>
    </source>
</evidence>
<accession>A0AAV3TE24</accession>
<feature type="region of interest" description="Disordered" evidence="1">
    <location>
        <begin position="204"/>
        <end position="227"/>
    </location>
</feature>
<protein>
    <submittedName>
        <fullName evidence="3">Iron transporter</fullName>
    </submittedName>
</protein>
<evidence type="ECO:0000256" key="1">
    <source>
        <dbReference type="SAM" id="MobiDB-lite"/>
    </source>
</evidence>
<dbReference type="InterPro" id="IPR038482">
    <property type="entry name" value="Tp34-type_sf"/>
</dbReference>
<evidence type="ECO:0000313" key="4">
    <source>
        <dbReference type="Proteomes" id="UP001500420"/>
    </source>
</evidence>
<name>A0AAV3TE24_9EURY</name>
<organism evidence="3 4">
    <name type="scientific">Natronoarchaeum mannanilyticum</name>
    <dbReference type="NCBI Taxonomy" id="926360"/>
    <lineage>
        <taxon>Archaea</taxon>
        <taxon>Methanobacteriati</taxon>
        <taxon>Methanobacteriota</taxon>
        <taxon>Stenosarchaea group</taxon>
        <taxon>Halobacteria</taxon>
        <taxon>Halobacteriales</taxon>
        <taxon>Natronoarchaeaceae</taxon>
    </lineage>
</organism>
<dbReference type="Pfam" id="PF24041">
    <property type="entry name" value="DUF7350"/>
    <property type="match status" value="1"/>
</dbReference>
<proteinExistence type="predicted"/>
<sequence>MRRRDALKAGAAIGGLATAGCLGVFETESVWRNAPLVDDRPDAVYVPAGREGMGTYGSARAGRYAVALQYTFPHRFWTVSTRSTNKVEVGEKDSLHLMATIWDAETGFVLPVEPRLELRRDGSIAASRTLWTMLSQRMGFHYGDNLQLDDEGTYVAEIRLLPMDADAVGELAGQFQSAETVEMEFEYDTDDIYDLEYDQIDESRRGDRGAVPLMRHGGGTGDGSDDAVAEPIPTVPAPEDLPGQLLGTATSGDAAFAAALVPAGSRFGDEQYLLVSPRTPYNRIPLPLMGLSATVTQGGGGEPVFEDSLSSAVDGRVGIHYGATVPDLQQGDSVTISIDTPPQASRHDGYETAFFEMPPVELTLGE</sequence>
<dbReference type="Gene3D" id="2.60.40.2480">
    <property type="entry name" value="Periplasmic metal-binding protein Tp34-type"/>
    <property type="match status" value="1"/>
</dbReference>
<dbReference type="RefSeq" id="WP_343775247.1">
    <property type="nucleotide sequence ID" value="NZ_BAAADV010000007.1"/>
</dbReference>
<keyword evidence="4" id="KW-1185">Reference proteome</keyword>
<evidence type="ECO:0000259" key="2">
    <source>
        <dbReference type="Pfam" id="PF24041"/>
    </source>
</evidence>
<feature type="domain" description="DUF7350" evidence="2">
    <location>
        <begin position="239"/>
        <end position="363"/>
    </location>
</feature>
<dbReference type="PROSITE" id="PS51257">
    <property type="entry name" value="PROKAR_LIPOPROTEIN"/>
    <property type="match status" value="1"/>
</dbReference>
<dbReference type="Proteomes" id="UP001500420">
    <property type="component" value="Unassembled WGS sequence"/>
</dbReference>
<gene>
    <name evidence="3" type="ORF">GCM10009020_32700</name>
</gene>
<comment type="caution">
    <text evidence="3">The sequence shown here is derived from an EMBL/GenBank/DDBJ whole genome shotgun (WGS) entry which is preliminary data.</text>
</comment>
<dbReference type="InterPro" id="IPR055774">
    <property type="entry name" value="DUF7350"/>
</dbReference>
<dbReference type="EMBL" id="BAAADV010000007">
    <property type="protein sequence ID" value="GAA0681147.1"/>
    <property type="molecule type" value="Genomic_DNA"/>
</dbReference>
<reference evidence="3 4" key="1">
    <citation type="journal article" date="2019" name="Int. J. Syst. Evol. Microbiol.">
        <title>The Global Catalogue of Microorganisms (GCM) 10K type strain sequencing project: providing services to taxonomists for standard genome sequencing and annotation.</title>
        <authorList>
            <consortium name="The Broad Institute Genomics Platform"/>
            <consortium name="The Broad Institute Genome Sequencing Center for Infectious Disease"/>
            <person name="Wu L."/>
            <person name="Ma J."/>
        </authorList>
    </citation>
    <scope>NUCLEOTIDE SEQUENCE [LARGE SCALE GENOMIC DNA]</scope>
    <source>
        <strain evidence="3 4">JCM 16328</strain>
    </source>
</reference>